<gene>
    <name evidence="2" type="ORF">NDU88_003640</name>
</gene>
<dbReference type="AlphaFoldDB" id="A0AAV7WPN9"/>
<feature type="compositionally biased region" description="Polar residues" evidence="1">
    <location>
        <begin position="97"/>
        <end position="108"/>
    </location>
</feature>
<evidence type="ECO:0000313" key="3">
    <source>
        <dbReference type="Proteomes" id="UP001066276"/>
    </source>
</evidence>
<keyword evidence="3" id="KW-1185">Reference proteome</keyword>
<comment type="caution">
    <text evidence="2">The sequence shown here is derived from an EMBL/GenBank/DDBJ whole genome shotgun (WGS) entry which is preliminary data.</text>
</comment>
<proteinExistence type="predicted"/>
<feature type="region of interest" description="Disordered" evidence="1">
    <location>
        <begin position="97"/>
        <end position="118"/>
    </location>
</feature>
<name>A0AAV7WPN9_PLEWA</name>
<dbReference type="EMBL" id="JANPWB010000001">
    <property type="protein sequence ID" value="KAJ1216034.1"/>
    <property type="molecule type" value="Genomic_DNA"/>
</dbReference>
<dbReference type="Proteomes" id="UP001066276">
    <property type="component" value="Chromosome 1_1"/>
</dbReference>
<organism evidence="2 3">
    <name type="scientific">Pleurodeles waltl</name>
    <name type="common">Iberian ribbed newt</name>
    <dbReference type="NCBI Taxonomy" id="8319"/>
    <lineage>
        <taxon>Eukaryota</taxon>
        <taxon>Metazoa</taxon>
        <taxon>Chordata</taxon>
        <taxon>Craniata</taxon>
        <taxon>Vertebrata</taxon>
        <taxon>Euteleostomi</taxon>
        <taxon>Amphibia</taxon>
        <taxon>Batrachia</taxon>
        <taxon>Caudata</taxon>
        <taxon>Salamandroidea</taxon>
        <taxon>Salamandridae</taxon>
        <taxon>Pleurodelinae</taxon>
        <taxon>Pleurodeles</taxon>
    </lineage>
</organism>
<protein>
    <submittedName>
        <fullName evidence="2">Uncharacterized protein</fullName>
    </submittedName>
</protein>
<evidence type="ECO:0000256" key="1">
    <source>
        <dbReference type="SAM" id="MobiDB-lite"/>
    </source>
</evidence>
<evidence type="ECO:0000313" key="2">
    <source>
        <dbReference type="EMBL" id="KAJ1216034.1"/>
    </source>
</evidence>
<sequence>MGKAKQRQAASERTALRTLARRQALGWVPTWTPETSKPCPPPEAAQAQLLPEEVRAAALQSAFSLRCASKTKNGRETAAPELARRLQDCFAHARMPSTLSSRATNRGSSGPFVAAPLQRRPGPLKWVHRARASTWSASPVT</sequence>
<accession>A0AAV7WPN9</accession>
<reference evidence="2" key="1">
    <citation type="journal article" date="2022" name="bioRxiv">
        <title>Sequencing and chromosome-scale assembly of the giantPleurodeles waltlgenome.</title>
        <authorList>
            <person name="Brown T."/>
            <person name="Elewa A."/>
            <person name="Iarovenko S."/>
            <person name="Subramanian E."/>
            <person name="Araus A.J."/>
            <person name="Petzold A."/>
            <person name="Susuki M."/>
            <person name="Suzuki K.-i.T."/>
            <person name="Hayashi T."/>
            <person name="Toyoda A."/>
            <person name="Oliveira C."/>
            <person name="Osipova E."/>
            <person name="Leigh N.D."/>
            <person name="Simon A."/>
            <person name="Yun M.H."/>
        </authorList>
    </citation>
    <scope>NUCLEOTIDE SEQUENCE</scope>
    <source>
        <strain evidence="2">20211129_DDA</strain>
        <tissue evidence="2">Liver</tissue>
    </source>
</reference>